<dbReference type="STRING" id="461836.A0A0L0D5K4"/>
<dbReference type="Proteomes" id="UP000054408">
    <property type="component" value="Unassembled WGS sequence"/>
</dbReference>
<evidence type="ECO:0000313" key="10">
    <source>
        <dbReference type="EMBL" id="KNC46578.1"/>
    </source>
</evidence>
<comment type="subcellular location">
    <subcellularLocation>
        <location evidence="1">Mitochondrion</location>
    </subcellularLocation>
</comment>
<evidence type="ECO:0000256" key="4">
    <source>
        <dbReference type="ARBA" id="ARBA00022980"/>
    </source>
</evidence>
<dbReference type="InterPro" id="IPR019927">
    <property type="entry name" value="Ribosomal_uL3_bac/org-type"/>
</dbReference>
<dbReference type="SUPFAM" id="SSF50447">
    <property type="entry name" value="Translation proteins"/>
    <property type="match status" value="1"/>
</dbReference>
<protein>
    <recommendedName>
        <fullName evidence="7">Large ribosomal subunit protein uL3m</fullName>
    </recommendedName>
</protein>
<dbReference type="InterPro" id="IPR000597">
    <property type="entry name" value="Ribosomal_uL3"/>
</dbReference>
<dbReference type="EMBL" id="GL349443">
    <property type="protein sequence ID" value="KNC46578.1"/>
    <property type="molecule type" value="Genomic_DNA"/>
</dbReference>
<name>A0A0L0D5K4_THETB</name>
<dbReference type="AlphaFoldDB" id="A0A0L0D5K4"/>
<evidence type="ECO:0000256" key="3">
    <source>
        <dbReference type="ARBA" id="ARBA00022946"/>
    </source>
</evidence>
<dbReference type="GO" id="GO:0006412">
    <property type="term" value="P:translation"/>
    <property type="evidence" value="ECO:0007669"/>
    <property type="project" value="InterPro"/>
</dbReference>
<proteinExistence type="inferred from homology"/>
<evidence type="ECO:0000256" key="5">
    <source>
        <dbReference type="ARBA" id="ARBA00023128"/>
    </source>
</evidence>
<feature type="region of interest" description="Disordered" evidence="9">
    <location>
        <begin position="220"/>
        <end position="243"/>
    </location>
</feature>
<organism evidence="10 11">
    <name type="scientific">Thecamonas trahens ATCC 50062</name>
    <dbReference type="NCBI Taxonomy" id="461836"/>
    <lineage>
        <taxon>Eukaryota</taxon>
        <taxon>Apusozoa</taxon>
        <taxon>Apusomonadida</taxon>
        <taxon>Apusomonadidae</taxon>
        <taxon>Thecamonas</taxon>
    </lineage>
</organism>
<sequence>MLRAAVAGASAVAAAAGRAVSRLPSTAVAGTATVVTSQRFASSGKAAHASETGGQVEQDKAGGDGAGIPAAEWSASSRRVGLVGVKLGMLPYWDEWGKRHPATVVHFPDNVVVSVKDEPVKAKINPKAMPKPTSRLVVAAAKAKDKHVNKPQRTVYAKAGLEPRRKMVEFAVSDDAVLPVGTELSAAHLLPGQYVDVRGVTRGKGFAGVMKRYNFKGQSASHGTSVAHRHGGSTGGSQGPGKVWKNKKMPGRMGGKNRTSQSLKVLKVVPEENVVLIRGSLPGPTKGWLVVSDAIRKTFPTSPPFPTVDPATAAAATEADAPVGGADPFDHHWDAADRAAATVNTGRKRDA</sequence>
<dbReference type="GO" id="GO:0005762">
    <property type="term" value="C:mitochondrial large ribosomal subunit"/>
    <property type="evidence" value="ECO:0007669"/>
    <property type="project" value="TreeGrafter"/>
</dbReference>
<evidence type="ECO:0000313" key="11">
    <source>
        <dbReference type="Proteomes" id="UP000054408"/>
    </source>
</evidence>
<dbReference type="NCBIfam" id="TIGR03625">
    <property type="entry name" value="L3_bact"/>
    <property type="match status" value="1"/>
</dbReference>
<keyword evidence="5" id="KW-0496">Mitochondrion</keyword>
<dbReference type="InterPro" id="IPR019926">
    <property type="entry name" value="Ribosomal_uL3_CS"/>
</dbReference>
<dbReference type="RefSeq" id="XP_013760355.1">
    <property type="nucleotide sequence ID" value="XM_013904901.1"/>
</dbReference>
<evidence type="ECO:0000256" key="7">
    <source>
        <dbReference type="ARBA" id="ARBA00035209"/>
    </source>
</evidence>
<dbReference type="Gene3D" id="2.40.30.10">
    <property type="entry name" value="Translation factors"/>
    <property type="match status" value="2"/>
</dbReference>
<dbReference type="InterPro" id="IPR009000">
    <property type="entry name" value="Transl_B-barrel_sf"/>
</dbReference>
<evidence type="ECO:0000256" key="2">
    <source>
        <dbReference type="ARBA" id="ARBA00006540"/>
    </source>
</evidence>
<keyword evidence="6 8" id="KW-0687">Ribonucleoprotein</keyword>
<dbReference type="GeneID" id="25562654"/>
<keyword evidence="4 8" id="KW-0689">Ribosomal protein</keyword>
<feature type="compositionally biased region" description="Low complexity" evidence="9">
    <location>
        <begin position="308"/>
        <end position="326"/>
    </location>
</feature>
<dbReference type="PANTHER" id="PTHR11229:SF8">
    <property type="entry name" value="LARGE RIBOSOMAL SUBUNIT PROTEIN UL3M"/>
    <property type="match status" value="1"/>
</dbReference>
<dbReference type="GO" id="GO:0003735">
    <property type="term" value="F:structural constituent of ribosome"/>
    <property type="evidence" value="ECO:0007669"/>
    <property type="project" value="InterPro"/>
</dbReference>
<evidence type="ECO:0000256" key="9">
    <source>
        <dbReference type="SAM" id="MobiDB-lite"/>
    </source>
</evidence>
<evidence type="ECO:0000256" key="8">
    <source>
        <dbReference type="RuleBase" id="RU003905"/>
    </source>
</evidence>
<keyword evidence="3" id="KW-0809">Transit peptide</keyword>
<feature type="region of interest" description="Disordered" evidence="9">
    <location>
        <begin position="42"/>
        <end position="70"/>
    </location>
</feature>
<dbReference type="FunFam" id="2.40.30.10:FF:000004">
    <property type="entry name" value="50S ribosomal protein L3"/>
    <property type="match status" value="1"/>
</dbReference>
<evidence type="ECO:0000256" key="6">
    <source>
        <dbReference type="ARBA" id="ARBA00023274"/>
    </source>
</evidence>
<dbReference type="PROSITE" id="PS00474">
    <property type="entry name" value="RIBOSOMAL_L3"/>
    <property type="match status" value="1"/>
</dbReference>
<feature type="region of interest" description="Disordered" evidence="9">
    <location>
        <begin position="302"/>
        <end position="331"/>
    </location>
</feature>
<accession>A0A0L0D5K4</accession>
<dbReference type="OMA" id="IGIYPMW"/>
<reference evidence="10 11" key="1">
    <citation type="submission" date="2010-05" db="EMBL/GenBank/DDBJ databases">
        <title>The Genome Sequence of Thecamonas trahens ATCC 50062.</title>
        <authorList>
            <consortium name="The Broad Institute Genome Sequencing Platform"/>
            <person name="Russ C."/>
            <person name="Cuomo C."/>
            <person name="Shea T."/>
            <person name="Young S.K."/>
            <person name="Zeng Q."/>
            <person name="Koehrsen M."/>
            <person name="Haas B."/>
            <person name="Borodovsky M."/>
            <person name="Guigo R."/>
            <person name="Alvarado L."/>
            <person name="Berlin A."/>
            <person name="Bochicchio J."/>
            <person name="Borenstein D."/>
            <person name="Chapman S."/>
            <person name="Chen Z."/>
            <person name="Freedman E."/>
            <person name="Gellesch M."/>
            <person name="Goldberg J."/>
            <person name="Griggs A."/>
            <person name="Gujja S."/>
            <person name="Heilman E."/>
            <person name="Heiman D."/>
            <person name="Hepburn T."/>
            <person name="Howarth C."/>
            <person name="Jen D."/>
            <person name="Larson L."/>
            <person name="Mehta T."/>
            <person name="Park D."/>
            <person name="Pearson M."/>
            <person name="Roberts A."/>
            <person name="Saif S."/>
            <person name="Shenoy N."/>
            <person name="Sisk P."/>
            <person name="Stolte C."/>
            <person name="Sykes S."/>
            <person name="Thomson T."/>
            <person name="Walk T."/>
            <person name="White J."/>
            <person name="Yandava C."/>
            <person name="Burger G."/>
            <person name="Gray M.W."/>
            <person name="Holland P.W.H."/>
            <person name="King N."/>
            <person name="Lang F.B.F."/>
            <person name="Roger A.J."/>
            <person name="Ruiz-Trillo I."/>
            <person name="Lander E."/>
            <person name="Nusbaum C."/>
        </authorList>
    </citation>
    <scope>NUCLEOTIDE SEQUENCE [LARGE SCALE GENOMIC DNA]</scope>
    <source>
        <strain evidence="10 11">ATCC 50062</strain>
    </source>
</reference>
<dbReference type="Pfam" id="PF00297">
    <property type="entry name" value="Ribosomal_L3"/>
    <property type="match status" value="1"/>
</dbReference>
<dbReference type="PANTHER" id="PTHR11229">
    <property type="entry name" value="50S RIBOSOMAL PROTEIN L3"/>
    <property type="match status" value="1"/>
</dbReference>
<comment type="similarity">
    <text evidence="2 8">Belongs to the universal ribosomal protein uL3 family.</text>
</comment>
<dbReference type="OrthoDB" id="274683at2759"/>
<gene>
    <name evidence="10" type="ORF">AMSG_03013</name>
</gene>
<dbReference type="eggNOG" id="KOG3141">
    <property type="taxonomic scope" value="Eukaryota"/>
</dbReference>
<evidence type="ECO:0000256" key="1">
    <source>
        <dbReference type="ARBA" id="ARBA00004173"/>
    </source>
</evidence>
<keyword evidence="11" id="KW-1185">Reference proteome</keyword>